<dbReference type="Proteomes" id="UP000736672">
    <property type="component" value="Unassembled WGS sequence"/>
</dbReference>
<keyword evidence="2" id="KW-1185">Reference proteome</keyword>
<evidence type="ECO:0000313" key="1">
    <source>
        <dbReference type="EMBL" id="KAH7230850.1"/>
    </source>
</evidence>
<gene>
    <name evidence="1" type="ORF">B0J15DRAFT_506076</name>
</gene>
<dbReference type="AlphaFoldDB" id="A0A9P9JSV4"/>
<evidence type="ECO:0000313" key="2">
    <source>
        <dbReference type="Proteomes" id="UP000736672"/>
    </source>
</evidence>
<sequence length="86" mass="9972">MPYRSRRYHSPAEWSHAQDNNGTAHELIDILDITTGHDFRKEINTHAPHLFILMPYKDALKETSQHLASLNNRIKQVLTTAHTQDL</sequence>
<dbReference type="OrthoDB" id="5102246at2759"/>
<name>A0A9P9JSV4_FUSSL</name>
<accession>A0A9P9JSV4</accession>
<feature type="non-terminal residue" evidence="1">
    <location>
        <position position="86"/>
    </location>
</feature>
<dbReference type="EMBL" id="JAGTJS010000034">
    <property type="protein sequence ID" value="KAH7230850.1"/>
    <property type="molecule type" value="Genomic_DNA"/>
</dbReference>
<protein>
    <submittedName>
        <fullName evidence="1">Uncharacterized protein</fullName>
    </submittedName>
</protein>
<organism evidence="1 2">
    <name type="scientific">Fusarium solani</name>
    <name type="common">Filamentous fungus</name>
    <dbReference type="NCBI Taxonomy" id="169388"/>
    <lineage>
        <taxon>Eukaryota</taxon>
        <taxon>Fungi</taxon>
        <taxon>Dikarya</taxon>
        <taxon>Ascomycota</taxon>
        <taxon>Pezizomycotina</taxon>
        <taxon>Sordariomycetes</taxon>
        <taxon>Hypocreomycetidae</taxon>
        <taxon>Hypocreales</taxon>
        <taxon>Nectriaceae</taxon>
        <taxon>Fusarium</taxon>
        <taxon>Fusarium solani species complex</taxon>
    </lineage>
</organism>
<reference evidence="1" key="1">
    <citation type="journal article" date="2021" name="Nat. Commun.">
        <title>Genetic determinants of endophytism in the Arabidopsis root mycobiome.</title>
        <authorList>
            <person name="Mesny F."/>
            <person name="Miyauchi S."/>
            <person name="Thiergart T."/>
            <person name="Pickel B."/>
            <person name="Atanasova L."/>
            <person name="Karlsson M."/>
            <person name="Huettel B."/>
            <person name="Barry K.W."/>
            <person name="Haridas S."/>
            <person name="Chen C."/>
            <person name="Bauer D."/>
            <person name="Andreopoulos W."/>
            <person name="Pangilinan J."/>
            <person name="LaButti K."/>
            <person name="Riley R."/>
            <person name="Lipzen A."/>
            <person name="Clum A."/>
            <person name="Drula E."/>
            <person name="Henrissat B."/>
            <person name="Kohler A."/>
            <person name="Grigoriev I.V."/>
            <person name="Martin F.M."/>
            <person name="Hacquard S."/>
        </authorList>
    </citation>
    <scope>NUCLEOTIDE SEQUENCE</scope>
    <source>
        <strain evidence="1">FSSC 5 MPI-SDFR-AT-0091</strain>
    </source>
</reference>
<comment type="caution">
    <text evidence="1">The sequence shown here is derived from an EMBL/GenBank/DDBJ whole genome shotgun (WGS) entry which is preliminary data.</text>
</comment>
<proteinExistence type="predicted"/>